<organism evidence="2 3">
    <name type="scientific">Meloidogyne enterolobii</name>
    <name type="common">Root-knot nematode worm</name>
    <name type="synonym">Meloidogyne mayaguensis</name>
    <dbReference type="NCBI Taxonomy" id="390850"/>
    <lineage>
        <taxon>Eukaryota</taxon>
        <taxon>Metazoa</taxon>
        <taxon>Ecdysozoa</taxon>
        <taxon>Nematoda</taxon>
        <taxon>Chromadorea</taxon>
        <taxon>Rhabditida</taxon>
        <taxon>Tylenchina</taxon>
        <taxon>Tylenchomorpha</taxon>
        <taxon>Tylenchoidea</taxon>
        <taxon>Meloidogynidae</taxon>
        <taxon>Meloidogyninae</taxon>
        <taxon>Meloidogyne</taxon>
    </lineage>
</organism>
<proteinExistence type="predicted"/>
<gene>
    <name evidence="2" type="ORF">MENT_LOCUS56950</name>
</gene>
<feature type="signal peptide" evidence="1">
    <location>
        <begin position="1"/>
        <end position="22"/>
    </location>
</feature>
<comment type="caution">
    <text evidence="2">The sequence shown here is derived from an EMBL/GenBank/DDBJ whole genome shotgun (WGS) entry which is preliminary data.</text>
</comment>
<dbReference type="EMBL" id="CAJEWN010002356">
    <property type="protein sequence ID" value="CAD2203272.1"/>
    <property type="molecule type" value="Genomic_DNA"/>
</dbReference>
<evidence type="ECO:0000313" key="3">
    <source>
        <dbReference type="Proteomes" id="UP000580250"/>
    </source>
</evidence>
<reference evidence="2 3" key="1">
    <citation type="submission" date="2020-08" db="EMBL/GenBank/DDBJ databases">
        <authorList>
            <person name="Koutsovoulos G."/>
            <person name="Danchin GJ E."/>
        </authorList>
    </citation>
    <scope>NUCLEOTIDE SEQUENCE [LARGE SCALE GENOMIC DNA]</scope>
</reference>
<name>A0A6V7XVB3_MELEN</name>
<protein>
    <submittedName>
        <fullName evidence="2">Uncharacterized protein</fullName>
    </submittedName>
</protein>
<evidence type="ECO:0000256" key="1">
    <source>
        <dbReference type="SAM" id="SignalP"/>
    </source>
</evidence>
<dbReference type="AlphaFoldDB" id="A0A6V7XVB3"/>
<evidence type="ECO:0000313" key="2">
    <source>
        <dbReference type="EMBL" id="CAD2203272.1"/>
    </source>
</evidence>
<accession>A0A6V7XVB3</accession>
<sequence>MKIYNLILLNFYFLQNFSLIFGMHPGEGPSGSQPRVDEFTHLSGLISPLLETVGDTQILQGITPRVLKNPARHEDITNVRKQYNNLVYAYMELFNTNAINEQINSLLEYLYQNMVKNIILFNINFYLAINLKKEIIFAKPRLVKTERENK</sequence>
<keyword evidence="1" id="KW-0732">Signal</keyword>
<dbReference type="Proteomes" id="UP000580250">
    <property type="component" value="Unassembled WGS sequence"/>
</dbReference>
<feature type="chain" id="PRO_5027855768" evidence="1">
    <location>
        <begin position="23"/>
        <end position="150"/>
    </location>
</feature>